<keyword evidence="2" id="KW-0808">Transferase</keyword>
<dbReference type="EC" id="2.5.1.18" evidence="1"/>
<accession>A0A9E6PQM3</accession>
<dbReference type="GO" id="GO:0005737">
    <property type="term" value="C:cytoplasm"/>
    <property type="evidence" value="ECO:0007669"/>
    <property type="project" value="TreeGrafter"/>
</dbReference>
<organism evidence="5 6">
    <name type="scientific">Pseudomonas vanderleydeniana</name>
    <dbReference type="NCBI Taxonomy" id="2745495"/>
    <lineage>
        <taxon>Bacteria</taxon>
        <taxon>Pseudomonadati</taxon>
        <taxon>Pseudomonadota</taxon>
        <taxon>Gammaproteobacteria</taxon>
        <taxon>Pseudomonadales</taxon>
        <taxon>Pseudomonadaceae</taxon>
        <taxon>Pseudomonas</taxon>
    </lineage>
</organism>
<protein>
    <recommendedName>
        <fullName evidence="1">glutathione transferase</fullName>
        <ecNumber evidence="1">2.5.1.18</ecNumber>
    </recommendedName>
</protein>
<feature type="domain" description="GST N-terminal" evidence="3">
    <location>
        <begin position="1"/>
        <end position="82"/>
    </location>
</feature>
<evidence type="ECO:0000256" key="1">
    <source>
        <dbReference type="ARBA" id="ARBA00012452"/>
    </source>
</evidence>
<evidence type="ECO:0000256" key="2">
    <source>
        <dbReference type="ARBA" id="ARBA00022679"/>
    </source>
</evidence>
<feature type="domain" description="GST C-terminal" evidence="4">
    <location>
        <begin position="87"/>
        <end position="206"/>
    </location>
</feature>
<dbReference type="Pfam" id="PF02798">
    <property type="entry name" value="GST_N"/>
    <property type="match status" value="1"/>
</dbReference>
<gene>
    <name evidence="5" type="ORF">HU752_010765</name>
</gene>
<dbReference type="KEGG" id="pvw:HU752_010765"/>
<dbReference type="GO" id="GO:0004364">
    <property type="term" value="F:glutathione transferase activity"/>
    <property type="evidence" value="ECO:0007669"/>
    <property type="project" value="UniProtKB-EC"/>
</dbReference>
<dbReference type="GO" id="GO:0043295">
    <property type="term" value="F:glutathione binding"/>
    <property type="evidence" value="ECO:0007669"/>
    <property type="project" value="TreeGrafter"/>
</dbReference>
<dbReference type="InterPro" id="IPR036282">
    <property type="entry name" value="Glutathione-S-Trfase_C_sf"/>
</dbReference>
<dbReference type="SUPFAM" id="SSF52833">
    <property type="entry name" value="Thioredoxin-like"/>
    <property type="match status" value="1"/>
</dbReference>
<proteinExistence type="predicted"/>
<dbReference type="RefSeq" id="WP_186681614.1">
    <property type="nucleotide sequence ID" value="NZ_CP077093.1"/>
</dbReference>
<reference evidence="5 6" key="1">
    <citation type="journal article" date="2020" name="Microorganisms">
        <title>Reliable Identification of Environmental Pseudomonas Isolates Using the rpoD Gene.</title>
        <authorList>
            <consortium name="The Broad Institute Genome Sequencing Platform"/>
            <person name="Girard L."/>
            <person name="Lood C."/>
            <person name="Rokni-Zadeh H."/>
            <person name="van Noort V."/>
            <person name="Lavigne R."/>
            <person name="De Mot R."/>
        </authorList>
    </citation>
    <scope>NUCLEOTIDE SEQUENCE [LARGE SCALE GENOMIC DNA]</scope>
    <source>
        <strain evidence="5 6">RW8P3</strain>
    </source>
</reference>
<dbReference type="Gene3D" id="3.40.30.10">
    <property type="entry name" value="Glutaredoxin"/>
    <property type="match status" value="1"/>
</dbReference>
<dbReference type="SUPFAM" id="SSF47616">
    <property type="entry name" value="GST C-terminal domain-like"/>
    <property type="match status" value="1"/>
</dbReference>
<dbReference type="InterPro" id="IPR010987">
    <property type="entry name" value="Glutathione-S-Trfase_C-like"/>
</dbReference>
<dbReference type="InterPro" id="IPR036249">
    <property type="entry name" value="Thioredoxin-like_sf"/>
</dbReference>
<dbReference type="Gene3D" id="1.20.1050.10">
    <property type="match status" value="1"/>
</dbReference>
<dbReference type="Proteomes" id="UP000634530">
    <property type="component" value="Chromosome"/>
</dbReference>
<evidence type="ECO:0000259" key="3">
    <source>
        <dbReference type="PROSITE" id="PS50404"/>
    </source>
</evidence>
<dbReference type="PROSITE" id="PS50404">
    <property type="entry name" value="GST_NTER"/>
    <property type="match status" value="1"/>
</dbReference>
<sequence>MSITLYGFSGSTYVRTVRMLLAEKGADYRQVPVDVIQGEPHHPEHLLRHPFGKVPVLEHDGFKVIETGAITHYLNEVLPGPSLLPDTAQGRARANMAIGIYDSYGYNALVAVAGYHLFPDFIGGKNEAAREAGIEKSRQVLRELMKIRGQDRFIAGPTQSLADFYLVPFCSYIAQTPDAERLFDVEGFAQWWEQVQALPSFKSTQP</sequence>
<dbReference type="SFLD" id="SFLDG00358">
    <property type="entry name" value="Main_(cytGST)"/>
    <property type="match status" value="1"/>
</dbReference>
<keyword evidence="6" id="KW-1185">Reference proteome</keyword>
<name>A0A9E6PQM3_9PSED</name>
<dbReference type="PANTHER" id="PTHR43900">
    <property type="entry name" value="GLUTATHIONE S-TRANSFERASE RHO"/>
    <property type="match status" value="1"/>
</dbReference>
<dbReference type="EMBL" id="CP077093">
    <property type="protein sequence ID" value="QXI30398.1"/>
    <property type="molecule type" value="Genomic_DNA"/>
</dbReference>
<evidence type="ECO:0000259" key="4">
    <source>
        <dbReference type="PROSITE" id="PS50405"/>
    </source>
</evidence>
<dbReference type="InterPro" id="IPR004045">
    <property type="entry name" value="Glutathione_S-Trfase_N"/>
</dbReference>
<dbReference type="AlphaFoldDB" id="A0A9E6PQM3"/>
<evidence type="ECO:0000313" key="5">
    <source>
        <dbReference type="EMBL" id="QXI30398.1"/>
    </source>
</evidence>
<evidence type="ECO:0000313" key="6">
    <source>
        <dbReference type="Proteomes" id="UP000634530"/>
    </source>
</evidence>
<dbReference type="PANTHER" id="PTHR43900:SF3">
    <property type="entry name" value="GLUTATHIONE S-TRANSFERASE RHO"/>
    <property type="match status" value="1"/>
</dbReference>
<reference evidence="5 6" key="2">
    <citation type="journal article" date="2021" name="Microorganisms">
        <title>The Ever-Expanding Pseudomonas Genus: Description of 43 New Species and Partition of the Pseudomonas putida Group.</title>
        <authorList>
            <person name="Girard L."/>
            <person name="Lood C."/>
            <person name="Hofte M."/>
            <person name="Vandamme P."/>
            <person name="Rokni-Zadeh H."/>
            <person name="van Noort V."/>
            <person name="Lavigne R."/>
            <person name="De Mot R."/>
        </authorList>
    </citation>
    <scope>NUCLEOTIDE SEQUENCE [LARGE SCALE GENOMIC DNA]</scope>
    <source>
        <strain evidence="5 6">RW8P3</strain>
    </source>
</reference>
<dbReference type="PROSITE" id="PS50405">
    <property type="entry name" value="GST_CTER"/>
    <property type="match status" value="1"/>
</dbReference>
<dbReference type="SFLD" id="SFLDS00019">
    <property type="entry name" value="Glutathione_Transferase_(cytos"/>
    <property type="match status" value="1"/>
</dbReference>
<dbReference type="InterPro" id="IPR040079">
    <property type="entry name" value="Glutathione_S-Trfase"/>
</dbReference>